<feature type="non-terminal residue" evidence="1">
    <location>
        <position position="1"/>
    </location>
</feature>
<comment type="caution">
    <text evidence="1">The sequence shown here is derived from an EMBL/GenBank/DDBJ whole genome shotgun (WGS) entry which is preliminary data.</text>
</comment>
<organism evidence="1 2">
    <name type="scientific">Mauremys mutica</name>
    <name type="common">yellowpond turtle</name>
    <dbReference type="NCBI Taxonomy" id="74926"/>
    <lineage>
        <taxon>Eukaryota</taxon>
        <taxon>Metazoa</taxon>
        <taxon>Chordata</taxon>
        <taxon>Craniata</taxon>
        <taxon>Vertebrata</taxon>
        <taxon>Euteleostomi</taxon>
        <taxon>Archelosauria</taxon>
        <taxon>Testudinata</taxon>
        <taxon>Testudines</taxon>
        <taxon>Cryptodira</taxon>
        <taxon>Durocryptodira</taxon>
        <taxon>Testudinoidea</taxon>
        <taxon>Geoemydidae</taxon>
        <taxon>Geoemydinae</taxon>
        <taxon>Mauremys</taxon>
    </lineage>
</organism>
<dbReference type="AlphaFoldDB" id="A0A9D4B3X9"/>
<sequence length="71" mass="7520">ILPETPLTVRGCATKSACALKKGFPVFAGLFMYLVSTVDTCTPAQNSASRIPGPGSFAFLLPSLLLLRYLS</sequence>
<evidence type="ECO:0000313" key="2">
    <source>
        <dbReference type="Proteomes" id="UP000827986"/>
    </source>
</evidence>
<dbReference type="EMBL" id="JAHDVG010000471">
    <property type="protein sequence ID" value="KAH1179536.1"/>
    <property type="molecule type" value="Genomic_DNA"/>
</dbReference>
<accession>A0A9D4B3X9</accession>
<keyword evidence="2" id="KW-1185">Reference proteome</keyword>
<gene>
    <name evidence="1" type="ORF">KIL84_005586</name>
</gene>
<dbReference type="Proteomes" id="UP000827986">
    <property type="component" value="Unassembled WGS sequence"/>
</dbReference>
<reference evidence="1" key="1">
    <citation type="submission" date="2021-09" db="EMBL/GenBank/DDBJ databases">
        <title>The genome of Mauremys mutica provides insights into the evolution of semi-aquatic lifestyle.</title>
        <authorList>
            <person name="Gong S."/>
            <person name="Gao Y."/>
        </authorList>
    </citation>
    <scope>NUCLEOTIDE SEQUENCE</scope>
    <source>
        <strain evidence="1">MM-2020</strain>
        <tissue evidence="1">Muscle</tissue>
    </source>
</reference>
<protein>
    <submittedName>
        <fullName evidence="1">Uncharacterized protein</fullName>
    </submittedName>
</protein>
<name>A0A9D4B3X9_9SAUR</name>
<evidence type="ECO:0000313" key="1">
    <source>
        <dbReference type="EMBL" id="KAH1179536.1"/>
    </source>
</evidence>
<proteinExistence type="predicted"/>